<protein>
    <submittedName>
        <fullName evidence="2">GNAT family N-acetyltransferase</fullName>
        <ecNumber evidence="2">2.3.1.-</ecNumber>
    </submittedName>
</protein>
<dbReference type="CDD" id="cd04301">
    <property type="entry name" value="NAT_SF"/>
    <property type="match status" value="1"/>
</dbReference>
<accession>A0ABW4BNV6</accession>
<dbReference type="InterPro" id="IPR016181">
    <property type="entry name" value="Acyl_CoA_acyltransferase"/>
</dbReference>
<dbReference type="EC" id="2.3.1.-" evidence="2"/>
<dbReference type="Pfam" id="PF00583">
    <property type="entry name" value="Acetyltransf_1"/>
    <property type="match status" value="1"/>
</dbReference>
<evidence type="ECO:0000259" key="1">
    <source>
        <dbReference type="PROSITE" id="PS51186"/>
    </source>
</evidence>
<dbReference type="GO" id="GO:0016746">
    <property type="term" value="F:acyltransferase activity"/>
    <property type="evidence" value="ECO:0007669"/>
    <property type="project" value="UniProtKB-KW"/>
</dbReference>
<proteinExistence type="predicted"/>
<keyword evidence="2" id="KW-0012">Acyltransferase</keyword>
<evidence type="ECO:0000313" key="2">
    <source>
        <dbReference type="EMBL" id="MFD1411924.1"/>
    </source>
</evidence>
<comment type="caution">
    <text evidence="2">The sequence shown here is derived from an EMBL/GenBank/DDBJ whole genome shotgun (WGS) entry which is preliminary data.</text>
</comment>
<evidence type="ECO:0000313" key="3">
    <source>
        <dbReference type="Proteomes" id="UP001597191"/>
    </source>
</evidence>
<sequence>MMIEIRLGNNEANKKAIIKNLIANNAQKSPWLKQHGSSLTEHDFFIFADQQLISGAVGVSQYNWYFLELLQINEAYQKQGLGRKLLLAIENFATAQNLTGIRMETWNFQARGFYEKLGYQVCGEIKDCPPGTVTYTLQKRLISIEN</sequence>
<dbReference type="PROSITE" id="PS51186">
    <property type="entry name" value="GNAT"/>
    <property type="match status" value="1"/>
</dbReference>
<organism evidence="2 3">
    <name type="scientific">Lapidilactobacillus gannanensis</name>
    <dbReference type="NCBI Taxonomy" id="2486002"/>
    <lineage>
        <taxon>Bacteria</taxon>
        <taxon>Bacillati</taxon>
        <taxon>Bacillota</taxon>
        <taxon>Bacilli</taxon>
        <taxon>Lactobacillales</taxon>
        <taxon>Lactobacillaceae</taxon>
        <taxon>Lapidilactobacillus</taxon>
    </lineage>
</organism>
<dbReference type="InterPro" id="IPR000182">
    <property type="entry name" value="GNAT_dom"/>
</dbReference>
<reference evidence="3" key="1">
    <citation type="journal article" date="2019" name="Int. J. Syst. Evol. Microbiol.">
        <title>The Global Catalogue of Microorganisms (GCM) 10K type strain sequencing project: providing services to taxonomists for standard genome sequencing and annotation.</title>
        <authorList>
            <consortium name="The Broad Institute Genomics Platform"/>
            <consortium name="The Broad Institute Genome Sequencing Center for Infectious Disease"/>
            <person name="Wu L."/>
            <person name="Ma J."/>
        </authorList>
    </citation>
    <scope>NUCLEOTIDE SEQUENCE [LARGE SCALE GENOMIC DNA]</scope>
    <source>
        <strain evidence="3">CCM 8937</strain>
    </source>
</reference>
<name>A0ABW4BNV6_9LACO</name>
<dbReference type="RefSeq" id="WP_125649581.1">
    <property type="nucleotide sequence ID" value="NZ_JBHTOH010000090.1"/>
</dbReference>
<keyword evidence="3" id="KW-1185">Reference proteome</keyword>
<feature type="domain" description="N-acetyltransferase" evidence="1">
    <location>
        <begin position="3"/>
        <end position="142"/>
    </location>
</feature>
<dbReference type="Gene3D" id="3.40.630.30">
    <property type="match status" value="1"/>
</dbReference>
<dbReference type="SUPFAM" id="SSF55729">
    <property type="entry name" value="Acyl-CoA N-acyltransferases (Nat)"/>
    <property type="match status" value="1"/>
</dbReference>
<dbReference type="EMBL" id="JBHTOH010000090">
    <property type="protein sequence ID" value="MFD1411924.1"/>
    <property type="molecule type" value="Genomic_DNA"/>
</dbReference>
<gene>
    <name evidence="2" type="ORF">ACFQ4R_10060</name>
</gene>
<keyword evidence="2" id="KW-0808">Transferase</keyword>
<dbReference type="Proteomes" id="UP001597191">
    <property type="component" value="Unassembled WGS sequence"/>
</dbReference>